<dbReference type="InterPro" id="IPR036397">
    <property type="entry name" value="RNaseH_sf"/>
</dbReference>
<evidence type="ECO:0000313" key="2">
    <source>
        <dbReference type="Proteomes" id="UP001176940"/>
    </source>
</evidence>
<protein>
    <submittedName>
        <fullName evidence="1">Uncharacterized protein</fullName>
    </submittedName>
</protein>
<gene>
    <name evidence="1" type="ORF">RIMI_LOCUS7678225</name>
</gene>
<proteinExistence type="predicted"/>
<name>A0ABN9LFH4_9NEOB</name>
<sequence>MGVVLTAQNCAGRLGFATEHQNWQIRHWRPVLFADESKFTLSTCDRRDRVWRCRGERSDCNILQHDRFGSGSVRISASGKWPPRSPSAHARHPVAIFLKPRKARTLHLRTRSLRKMTASTDKPLNSADHALFLQLRSAFGTCACEKHYATNGKISKMWGRNSADTPGAYLQHSEVSNCIPRGPQTMRVFKISLALHKVLKSFSAGRILDLKTGTVKKEGQQSSMRMCMGSRRSFICRMRCGNAPLDHLPLSRITTMRKRYRNGLGPVKEGEAQYSVVHCTGYIKAWPPAGPVMTLRSHDRDVMAGPCRIPSLPPEPAACMDRLPERRDERGKAPELYEAPKGTTWDNISAMAFPHLKICCDSAEAKFAANGGRFRCKLCYRNATGCAIYISTAQ</sequence>
<dbReference type="InterPro" id="IPR050933">
    <property type="entry name" value="Circadian_TF"/>
</dbReference>
<accession>A0ABN9LFH4</accession>
<dbReference type="EMBL" id="CAUEEQ010014703">
    <property type="protein sequence ID" value="CAJ0938635.1"/>
    <property type="molecule type" value="Genomic_DNA"/>
</dbReference>
<dbReference type="Proteomes" id="UP001176940">
    <property type="component" value="Unassembled WGS sequence"/>
</dbReference>
<dbReference type="Gene3D" id="3.30.420.10">
    <property type="entry name" value="Ribonuclease H-like superfamily/Ribonuclease H"/>
    <property type="match status" value="1"/>
</dbReference>
<organism evidence="1 2">
    <name type="scientific">Ranitomeya imitator</name>
    <name type="common">mimic poison frog</name>
    <dbReference type="NCBI Taxonomy" id="111125"/>
    <lineage>
        <taxon>Eukaryota</taxon>
        <taxon>Metazoa</taxon>
        <taxon>Chordata</taxon>
        <taxon>Craniata</taxon>
        <taxon>Vertebrata</taxon>
        <taxon>Euteleostomi</taxon>
        <taxon>Amphibia</taxon>
        <taxon>Batrachia</taxon>
        <taxon>Anura</taxon>
        <taxon>Neobatrachia</taxon>
        <taxon>Hyloidea</taxon>
        <taxon>Dendrobatidae</taxon>
        <taxon>Dendrobatinae</taxon>
        <taxon>Ranitomeya</taxon>
    </lineage>
</organism>
<dbReference type="Gene3D" id="3.30.450.20">
    <property type="entry name" value="PAS domain"/>
    <property type="match status" value="1"/>
</dbReference>
<evidence type="ECO:0000313" key="1">
    <source>
        <dbReference type="EMBL" id="CAJ0938635.1"/>
    </source>
</evidence>
<keyword evidence="2" id="KW-1185">Reference proteome</keyword>
<comment type="caution">
    <text evidence="1">The sequence shown here is derived from an EMBL/GenBank/DDBJ whole genome shotgun (WGS) entry which is preliminary data.</text>
</comment>
<reference evidence="1" key="1">
    <citation type="submission" date="2023-07" db="EMBL/GenBank/DDBJ databases">
        <authorList>
            <person name="Stuckert A."/>
        </authorList>
    </citation>
    <scope>NUCLEOTIDE SEQUENCE</scope>
</reference>
<dbReference type="PANTHER" id="PTHR23042">
    <property type="entry name" value="CIRCADIAN PROTEIN CLOCK/ARNT/BMAL/PAS"/>
    <property type="match status" value="1"/>
</dbReference>